<dbReference type="CDD" id="cd02612">
    <property type="entry name" value="HAD_PGPPase"/>
    <property type="match status" value="1"/>
</dbReference>
<dbReference type="InterPro" id="IPR036412">
    <property type="entry name" value="HAD-like_sf"/>
</dbReference>
<dbReference type="AlphaFoldDB" id="M1PCS9"/>
<dbReference type="PANTHER" id="PTHR43344:SF13">
    <property type="entry name" value="PHOSPHATASE RV3661-RELATED"/>
    <property type="match status" value="1"/>
</dbReference>
<dbReference type="eggNOG" id="COG0560">
    <property type="taxonomic scope" value="Bacteria"/>
</dbReference>
<dbReference type="InterPro" id="IPR006385">
    <property type="entry name" value="HAD_hydro_SerB1"/>
</dbReference>
<proteinExistence type="predicted"/>
<dbReference type="EMBL" id="CP003985">
    <property type="protein sequence ID" value="AGF79412.1"/>
    <property type="molecule type" value="Genomic_DNA"/>
</dbReference>
<dbReference type="InterPro" id="IPR050582">
    <property type="entry name" value="HAD-like_SerB"/>
</dbReference>
<evidence type="ECO:0000313" key="5">
    <source>
        <dbReference type="Proteomes" id="UP000011721"/>
    </source>
</evidence>
<reference evidence="5" key="1">
    <citation type="journal article" date="2013" name="Stand. Genomic Sci.">
        <title>Complete genome sequence of Desulfocapsa sulfexigens, a marine deltaproteobacterium specialized in disproportionating inorganic sulfur compounds.</title>
        <authorList>
            <person name="Finster K.W."/>
            <person name="Kjeldsen K.U."/>
            <person name="Kube M."/>
            <person name="Reinhardt R."/>
            <person name="Mussmann M."/>
            <person name="Amann R."/>
            <person name="Schreiber L."/>
        </authorList>
    </citation>
    <scope>NUCLEOTIDE SEQUENCE [LARGE SCALE GENOMIC DNA]</scope>
    <source>
        <strain evidence="5">DSM 10523 / SB164P1</strain>
    </source>
</reference>
<evidence type="ECO:0000256" key="1">
    <source>
        <dbReference type="ARBA" id="ARBA00022723"/>
    </source>
</evidence>
<dbReference type="GO" id="GO:0016787">
    <property type="term" value="F:hydrolase activity"/>
    <property type="evidence" value="ECO:0007669"/>
    <property type="project" value="UniProtKB-KW"/>
</dbReference>
<dbReference type="InterPro" id="IPR023214">
    <property type="entry name" value="HAD_sf"/>
</dbReference>
<evidence type="ECO:0000313" key="4">
    <source>
        <dbReference type="EMBL" id="AGF79412.1"/>
    </source>
</evidence>
<evidence type="ECO:0000256" key="2">
    <source>
        <dbReference type="ARBA" id="ARBA00022801"/>
    </source>
</evidence>
<accession>M1PCS9</accession>
<organism evidence="4 5">
    <name type="scientific">Desulfocapsa sulfexigens (strain DSM 10523 / SB164P1)</name>
    <dbReference type="NCBI Taxonomy" id="1167006"/>
    <lineage>
        <taxon>Bacteria</taxon>
        <taxon>Pseudomonadati</taxon>
        <taxon>Thermodesulfobacteriota</taxon>
        <taxon>Desulfobulbia</taxon>
        <taxon>Desulfobulbales</taxon>
        <taxon>Desulfocapsaceae</taxon>
        <taxon>Desulfocapsa</taxon>
    </lineage>
</organism>
<sequence length="217" mass="24352">MTLALFDLDNTLLSGDSDHEWGNFLISKNLVDGASYKAANDAFYAQYKQGSLDIFEYSAFSFFPLTQHSMSFLNVLHEEFMDTVILPLIRQKAIDLVESHRAQGHTLIVITATNSFITKPIVKYFGIDNLLATEVKMVEGKFTNSIEGTPCFSSGKVTRIRQWLDENNESLNGSLFYSDSHNDLPLMELVDTAIAVDPDEKLAIIAKERGWDTISLL</sequence>
<dbReference type="HOGENOM" id="CLU_052657_1_1_7"/>
<dbReference type="Proteomes" id="UP000011721">
    <property type="component" value="Chromosome"/>
</dbReference>
<dbReference type="STRING" id="1167006.UWK_02881"/>
<dbReference type="SUPFAM" id="SSF56784">
    <property type="entry name" value="HAD-like"/>
    <property type="match status" value="1"/>
</dbReference>
<dbReference type="KEGG" id="dsf:UWK_02881"/>
<protein>
    <submittedName>
        <fullName evidence="4">HAD-superfamily subfamily IB hydrolase, TIGR01490</fullName>
    </submittedName>
</protein>
<keyword evidence="2 4" id="KW-0378">Hydrolase</keyword>
<name>M1PCS9_DESSD</name>
<dbReference type="Gene3D" id="1.20.1440.100">
    <property type="entry name" value="SG protein - dephosphorylation function"/>
    <property type="match status" value="1"/>
</dbReference>
<dbReference type="NCBIfam" id="TIGR01488">
    <property type="entry name" value="HAD-SF-IB"/>
    <property type="match status" value="1"/>
</dbReference>
<dbReference type="Pfam" id="PF12710">
    <property type="entry name" value="HAD"/>
    <property type="match status" value="1"/>
</dbReference>
<dbReference type="NCBIfam" id="TIGR01490">
    <property type="entry name" value="HAD-SF-IB-hyp1"/>
    <property type="match status" value="1"/>
</dbReference>
<keyword evidence="5" id="KW-1185">Reference proteome</keyword>
<gene>
    <name evidence="4" type="ordered locus">UWK_02881</name>
</gene>
<dbReference type="RefSeq" id="WP_015405098.1">
    <property type="nucleotide sequence ID" value="NC_020304.1"/>
</dbReference>
<evidence type="ECO:0000256" key="3">
    <source>
        <dbReference type="ARBA" id="ARBA00022842"/>
    </source>
</evidence>
<dbReference type="PATRIC" id="fig|1167006.5.peg.3112"/>
<dbReference type="Gene3D" id="3.40.50.1000">
    <property type="entry name" value="HAD superfamily/HAD-like"/>
    <property type="match status" value="1"/>
</dbReference>
<dbReference type="GO" id="GO:0046872">
    <property type="term" value="F:metal ion binding"/>
    <property type="evidence" value="ECO:0007669"/>
    <property type="project" value="UniProtKB-KW"/>
</dbReference>
<dbReference type="OrthoDB" id="9784466at2"/>
<keyword evidence="3" id="KW-0460">Magnesium</keyword>
<keyword evidence="1" id="KW-0479">Metal-binding</keyword>
<dbReference type="PANTHER" id="PTHR43344">
    <property type="entry name" value="PHOSPHOSERINE PHOSPHATASE"/>
    <property type="match status" value="1"/>
</dbReference>